<dbReference type="EMBL" id="WJHE01000175">
    <property type="protein sequence ID" value="MST31920.1"/>
    <property type="molecule type" value="Genomic_DNA"/>
</dbReference>
<keyword evidence="3" id="KW-1185">Reference proteome</keyword>
<dbReference type="PANTHER" id="PTHR39441:SF1">
    <property type="entry name" value="DUF2252 DOMAIN-CONTAINING PROTEIN"/>
    <property type="match status" value="1"/>
</dbReference>
<evidence type="ECO:0000256" key="1">
    <source>
        <dbReference type="SAM" id="MobiDB-lite"/>
    </source>
</evidence>
<organism evidence="2 3">
    <name type="scientific">Acidiferrimicrobium australe</name>
    <dbReference type="NCBI Taxonomy" id="2664430"/>
    <lineage>
        <taxon>Bacteria</taxon>
        <taxon>Bacillati</taxon>
        <taxon>Actinomycetota</taxon>
        <taxon>Acidimicrobiia</taxon>
        <taxon>Acidimicrobiales</taxon>
        <taxon>Acidimicrobiaceae</taxon>
        <taxon>Acidiferrimicrobium</taxon>
    </lineage>
</organism>
<accession>A0ABW9QQ27</accession>
<name>A0ABW9QQ27_9ACTN</name>
<evidence type="ECO:0000313" key="3">
    <source>
        <dbReference type="Proteomes" id="UP000437736"/>
    </source>
</evidence>
<sequence length="470" mass="51441">MSAVLDHPTRRSPPRDRAEAGKAARERVPLEAHGEWAPPEGRADPVELLQTQAVSRVPELVPIRYGRMSASPFAFYRGAALVMANDLAGTPVSGFTVQVCGDAHASNFGIFGTPERGLLFDVNDFDETLPGPWEWDVKRLAASLAIAGREVHFDRQARESIVAACARSYRTAMKDFAAMHNLDVWYARLDTTVIQRWRSQLGPKQVKKAAKVAAKARAKDSARGLSKLTTEEGGELRFLSQPPLLVPLTELLPARQRSEVTSFVQLLLDQYAQTLRPELRDLLAGFRVVDMARKVVGVGSVGTRAWVILLLGRDGRDPLILQAKEAQASVLEAFVGASRFDNHGERVVVGQRSMQAASDIFLGWVRAKGIDDLERDFYVRQLWDWKGSVELDSGVPSGLSVYGELCGWTLARAHARTGDPIAISAYLGSADAFDRAVARFAETYADLNESDHRRLAAAVQSGDVVAEAGV</sequence>
<reference evidence="2 3" key="1">
    <citation type="submission" date="2019-11" db="EMBL/GenBank/DDBJ databases">
        <title>Acidiferrimicrobium australis gen. nov., sp. nov., an acidophilic and obligately heterotrophic, member of the Actinobacteria that catalyses dissimilatory oxido- reduction of iron isolated from metal-rich acidic water in Chile.</title>
        <authorList>
            <person name="Gonzalez D."/>
            <person name="Huber K."/>
            <person name="Hedrich S."/>
            <person name="Rojas-Villalobos C."/>
            <person name="Quatrini R."/>
            <person name="Dinamarca M.A."/>
            <person name="Schwarz A."/>
            <person name="Canales C."/>
            <person name="Nancucheo I."/>
        </authorList>
    </citation>
    <scope>NUCLEOTIDE SEQUENCE [LARGE SCALE GENOMIC DNA]</scope>
    <source>
        <strain evidence="2 3">USS-CCA1</strain>
    </source>
</reference>
<comment type="caution">
    <text evidence="2">The sequence shown here is derived from an EMBL/GenBank/DDBJ whole genome shotgun (WGS) entry which is preliminary data.</text>
</comment>
<dbReference type="Pfam" id="PF10009">
    <property type="entry name" value="DUF2252"/>
    <property type="match status" value="1"/>
</dbReference>
<feature type="region of interest" description="Disordered" evidence="1">
    <location>
        <begin position="1"/>
        <end position="43"/>
    </location>
</feature>
<protein>
    <submittedName>
        <fullName evidence="2">DUF2252 domain-containing protein</fullName>
    </submittedName>
</protein>
<evidence type="ECO:0000313" key="2">
    <source>
        <dbReference type="EMBL" id="MST31920.1"/>
    </source>
</evidence>
<proteinExistence type="predicted"/>
<gene>
    <name evidence="2" type="ORF">GHK86_04155</name>
</gene>
<dbReference type="InterPro" id="IPR018721">
    <property type="entry name" value="DUF2252"/>
</dbReference>
<feature type="compositionally biased region" description="Basic and acidic residues" evidence="1">
    <location>
        <begin position="7"/>
        <end position="34"/>
    </location>
</feature>
<dbReference type="Proteomes" id="UP000437736">
    <property type="component" value="Unassembled WGS sequence"/>
</dbReference>
<dbReference type="PANTHER" id="PTHR39441">
    <property type="entry name" value="DUF2252 DOMAIN-CONTAINING PROTEIN"/>
    <property type="match status" value="1"/>
</dbReference>